<dbReference type="AlphaFoldDB" id="B8IET7"/>
<dbReference type="EMBL" id="CP001349">
    <property type="protein sequence ID" value="ACL61430.1"/>
    <property type="molecule type" value="Genomic_DNA"/>
</dbReference>
<dbReference type="KEGG" id="mno:Mnod_6666"/>
<feature type="region of interest" description="Disordered" evidence="1">
    <location>
        <begin position="25"/>
        <end position="71"/>
    </location>
</feature>
<name>B8IET7_METNO</name>
<reference evidence="2 3" key="1">
    <citation type="submission" date="2009-01" db="EMBL/GenBank/DDBJ databases">
        <title>Complete sequence of chromosome of Methylobacterium nodulans ORS 2060.</title>
        <authorList>
            <consortium name="US DOE Joint Genome Institute"/>
            <person name="Lucas S."/>
            <person name="Copeland A."/>
            <person name="Lapidus A."/>
            <person name="Glavina del Rio T."/>
            <person name="Dalin E."/>
            <person name="Tice H."/>
            <person name="Bruce D."/>
            <person name="Goodwin L."/>
            <person name="Pitluck S."/>
            <person name="Sims D."/>
            <person name="Brettin T."/>
            <person name="Detter J.C."/>
            <person name="Han C."/>
            <person name="Larimer F."/>
            <person name="Land M."/>
            <person name="Hauser L."/>
            <person name="Kyrpides N."/>
            <person name="Ivanova N."/>
            <person name="Marx C.J."/>
            <person name="Richardson P."/>
        </authorList>
    </citation>
    <scope>NUCLEOTIDE SEQUENCE [LARGE SCALE GENOMIC DNA]</scope>
    <source>
        <strain evidence="3">LMG 21967 / CNCM I-2342 / ORS 2060</strain>
    </source>
</reference>
<dbReference type="Proteomes" id="UP000008207">
    <property type="component" value="Chromosome"/>
</dbReference>
<keyword evidence="3" id="KW-1185">Reference proteome</keyword>
<dbReference type="RefSeq" id="WP_015932999.1">
    <property type="nucleotide sequence ID" value="NC_011894.1"/>
</dbReference>
<dbReference type="OrthoDB" id="8001874at2"/>
<proteinExistence type="predicted"/>
<accession>B8IET7</accession>
<evidence type="ECO:0000256" key="1">
    <source>
        <dbReference type="SAM" id="MobiDB-lite"/>
    </source>
</evidence>
<organism evidence="2 3">
    <name type="scientific">Methylobacterium nodulans (strain LMG 21967 / CNCM I-2342 / ORS 2060)</name>
    <dbReference type="NCBI Taxonomy" id="460265"/>
    <lineage>
        <taxon>Bacteria</taxon>
        <taxon>Pseudomonadati</taxon>
        <taxon>Pseudomonadota</taxon>
        <taxon>Alphaproteobacteria</taxon>
        <taxon>Hyphomicrobiales</taxon>
        <taxon>Methylobacteriaceae</taxon>
        <taxon>Methylobacterium</taxon>
    </lineage>
</organism>
<dbReference type="HOGENOM" id="CLU_2479787_0_0_5"/>
<evidence type="ECO:0000313" key="3">
    <source>
        <dbReference type="Proteomes" id="UP000008207"/>
    </source>
</evidence>
<sequence length="100" mass="10395">MRLREKDSKNGEVATKGWDEAQAALLAGTHVSAEDEGGEGERGPDQPAAQSPKPGSEPSGGDDLDGKTRPELEAFAVERGVDVSGAETRADVIAALRARP</sequence>
<gene>
    <name evidence="2" type="ordered locus">Mnod_6666</name>
</gene>
<protein>
    <submittedName>
        <fullName evidence="2">Uncharacterized protein</fullName>
    </submittedName>
</protein>
<evidence type="ECO:0000313" key="2">
    <source>
        <dbReference type="EMBL" id="ACL61430.1"/>
    </source>
</evidence>